<comment type="caution">
    <text evidence="1">The sequence shown here is derived from an EMBL/GenBank/DDBJ whole genome shotgun (WGS) entry which is preliminary data.</text>
</comment>
<dbReference type="Proteomes" id="UP000542125">
    <property type="component" value="Unassembled WGS sequence"/>
</dbReference>
<organism evidence="1 2">
    <name type="scientific">Pigmentiphaga litoralis</name>
    <dbReference type="NCBI Taxonomy" id="516702"/>
    <lineage>
        <taxon>Bacteria</taxon>
        <taxon>Pseudomonadati</taxon>
        <taxon>Pseudomonadota</taxon>
        <taxon>Betaproteobacteria</taxon>
        <taxon>Burkholderiales</taxon>
        <taxon>Alcaligenaceae</taxon>
        <taxon>Pigmentiphaga</taxon>
    </lineage>
</organism>
<accession>A0A7Y9LQJ3</accession>
<gene>
    <name evidence="1" type="ORF">FHW18_005210</name>
</gene>
<dbReference type="AlphaFoldDB" id="A0A7Y9LQJ3"/>
<proteinExistence type="predicted"/>
<protein>
    <submittedName>
        <fullName evidence="1">Uncharacterized protein</fullName>
    </submittedName>
</protein>
<evidence type="ECO:0000313" key="1">
    <source>
        <dbReference type="EMBL" id="NYE85891.1"/>
    </source>
</evidence>
<reference evidence="1 2" key="1">
    <citation type="submission" date="2020-07" db="EMBL/GenBank/DDBJ databases">
        <title>Genomic Encyclopedia of Type Strains, Phase IV (KMG-V): Genome sequencing to study the core and pangenomes of soil and plant-associated prokaryotes.</title>
        <authorList>
            <person name="Whitman W."/>
        </authorList>
    </citation>
    <scope>NUCLEOTIDE SEQUENCE [LARGE SCALE GENOMIC DNA]</scope>
    <source>
        <strain evidence="1 2">SAS40</strain>
    </source>
</reference>
<evidence type="ECO:0000313" key="2">
    <source>
        <dbReference type="Proteomes" id="UP000542125"/>
    </source>
</evidence>
<dbReference type="RefSeq" id="WP_179590386.1">
    <property type="nucleotide sequence ID" value="NZ_JACBYR010000003.1"/>
</dbReference>
<name>A0A7Y9LQJ3_9BURK</name>
<sequence length="740" mass="77927">MTPVDPPQPTFTQRDLDSAANAKVSSTLNLADNSVKLEWTDSFAAGTDFVVDIAGADGKFARAATVPGLNGAGGRIAWSWPNAQTQTYRVSAVVPAGALPLTASAGGTSIVVAVPQAAVTIITDKTEPLTGAVTLSLSGGATYRSVKWYSDLRLLGAGAQTPGAPLVWDSKSDPVGNHLILALVEVSDGVFVEYRRAVAVANPDIAASVARNVRMSAAFDEVYDVTATSANGIAKVAAVLDGAPFGELLQPNGCPIEPCGVYPQSVYRFVLNERAVGSGTHALKIFVTDKTGAFLELSDTVRISNAPAVTLESGLDGSFISGNVVLRGKAVTDKASPLTTTVKIGSLTVLTTTQLDFSAPFEASGLGAGRYVVTATTTDNTNMSASSTATVYVQSPSAAKPEKITVLQAEGELLAAAGDSILYRAADRSIHWLNTVTGLNRPISGSIDLAWINTTWLLGDGFVVAAGRGSDCQDQCVYFWGSDLVVKNLTNIDPQRSVTGFEGGSRMPQIVGRYVVWKSEAVSFAGFRIFETDTATLRSILLPAGTNSDLGFGYMRGGVLNVLYTINPSLGVAAITNWNAQTGASENLNINGNSPRSDGERVIWTRPGTDPLYPGLSVPRILLGRPLAGGPELTYTSTLRGYSVSDGLVRWGEDSTGANSLYSINGSDKFAVDLTTNRQPLPGSPIEIDFQANQAVYTWKAASGKSQRLLDILPVKTLQSGNKRYFTLGNNKTVYRVVTD</sequence>
<dbReference type="EMBL" id="JACBYR010000003">
    <property type="protein sequence ID" value="NYE85891.1"/>
    <property type="molecule type" value="Genomic_DNA"/>
</dbReference>
<keyword evidence="2" id="KW-1185">Reference proteome</keyword>